<dbReference type="Pfam" id="PF01061">
    <property type="entry name" value="ABC2_membrane"/>
    <property type="match status" value="1"/>
</dbReference>
<comment type="similarity">
    <text evidence="2 9">Belongs to the ABC-2 integral membrane protein family.</text>
</comment>
<evidence type="ECO:0000259" key="10">
    <source>
        <dbReference type="PROSITE" id="PS51012"/>
    </source>
</evidence>
<keyword evidence="5" id="KW-0997">Cell inner membrane</keyword>
<dbReference type="InterPro" id="IPR000412">
    <property type="entry name" value="ABC_2_transport"/>
</dbReference>
<dbReference type="GO" id="GO:0015920">
    <property type="term" value="P:lipopolysaccharide transport"/>
    <property type="evidence" value="ECO:0007669"/>
    <property type="project" value="TreeGrafter"/>
</dbReference>
<evidence type="ECO:0000256" key="2">
    <source>
        <dbReference type="ARBA" id="ARBA00007783"/>
    </source>
</evidence>
<dbReference type="PROSITE" id="PS51012">
    <property type="entry name" value="ABC_TM2"/>
    <property type="match status" value="1"/>
</dbReference>
<feature type="transmembrane region" description="Helical" evidence="9">
    <location>
        <begin position="60"/>
        <end position="81"/>
    </location>
</feature>
<gene>
    <name evidence="11" type="ORF">FHG64_00420</name>
</gene>
<evidence type="ECO:0000256" key="4">
    <source>
        <dbReference type="ARBA" id="ARBA00022475"/>
    </source>
</evidence>
<keyword evidence="7 9" id="KW-1133">Transmembrane helix</keyword>
<dbReference type="OrthoDB" id="9786910at2"/>
<dbReference type="InterPro" id="IPR013525">
    <property type="entry name" value="ABC2_TM"/>
</dbReference>
<keyword evidence="8 9" id="KW-0472">Membrane</keyword>
<keyword evidence="12" id="KW-1185">Reference proteome</keyword>
<comment type="subcellular location">
    <subcellularLocation>
        <location evidence="1">Cell inner membrane</location>
        <topology evidence="1">Multi-pass membrane protein</topology>
    </subcellularLocation>
    <subcellularLocation>
        <location evidence="9">Cell membrane</location>
        <topology evidence="9">Multi-pass membrane protein</topology>
    </subcellularLocation>
</comment>
<evidence type="ECO:0000256" key="7">
    <source>
        <dbReference type="ARBA" id="ARBA00022989"/>
    </source>
</evidence>
<feature type="transmembrane region" description="Helical" evidence="9">
    <location>
        <begin position="206"/>
        <end position="227"/>
    </location>
</feature>
<accession>A0A5B7WY53</accession>
<feature type="domain" description="ABC transmembrane type-2" evidence="10">
    <location>
        <begin position="61"/>
        <end position="286"/>
    </location>
</feature>
<dbReference type="InterPro" id="IPR047817">
    <property type="entry name" value="ABC2_TM_bact-type"/>
</dbReference>
<protein>
    <recommendedName>
        <fullName evidence="9">Transport permease protein</fullName>
    </recommendedName>
</protein>
<dbReference type="PRINTS" id="PR00164">
    <property type="entry name" value="ABC2TRNSPORT"/>
</dbReference>
<name>A0A5B7WY53_9FLAO</name>
<feature type="transmembrane region" description="Helical" evidence="9">
    <location>
        <begin position="264"/>
        <end position="283"/>
    </location>
</feature>
<evidence type="ECO:0000256" key="9">
    <source>
        <dbReference type="RuleBase" id="RU361157"/>
    </source>
</evidence>
<evidence type="ECO:0000256" key="5">
    <source>
        <dbReference type="ARBA" id="ARBA00022519"/>
    </source>
</evidence>
<dbReference type="RefSeq" id="WP_139064597.1">
    <property type="nucleotide sequence ID" value="NZ_CP040812.1"/>
</dbReference>
<dbReference type="EMBL" id="CP040812">
    <property type="protein sequence ID" value="QCY67980.1"/>
    <property type="molecule type" value="Genomic_DNA"/>
</dbReference>
<dbReference type="PIRSF" id="PIRSF006648">
    <property type="entry name" value="DrrB"/>
    <property type="match status" value="1"/>
</dbReference>
<evidence type="ECO:0000313" key="11">
    <source>
        <dbReference type="EMBL" id="QCY67980.1"/>
    </source>
</evidence>
<dbReference type="GO" id="GO:0043190">
    <property type="term" value="C:ATP-binding cassette (ABC) transporter complex"/>
    <property type="evidence" value="ECO:0007669"/>
    <property type="project" value="InterPro"/>
</dbReference>
<proteinExistence type="inferred from homology"/>
<evidence type="ECO:0000256" key="6">
    <source>
        <dbReference type="ARBA" id="ARBA00022692"/>
    </source>
</evidence>
<feature type="transmembrane region" description="Helical" evidence="9">
    <location>
        <begin position="145"/>
        <end position="164"/>
    </location>
</feature>
<dbReference type="GO" id="GO:0140359">
    <property type="term" value="F:ABC-type transporter activity"/>
    <property type="evidence" value="ECO:0007669"/>
    <property type="project" value="InterPro"/>
</dbReference>
<keyword evidence="6 9" id="KW-0812">Transmembrane</keyword>
<sequence length="294" mass="34063">MKTLLASSQENRGVPIQEWDLEIKPRDKLFNLHFREVWNYRDLLWLLVRRDFVAFYKQTIFGPLWFFIQPIFTTFLFTVVFNRMGGFSTDGIPAPLFYMCGTIAWNYYAECLTKTSTVFKDNAYIFGKVYFPRLIMPLSIIFSNLVRFGVQFLLFLILLGYYMIQQGNYYFNEYVLLFPVILILMALQGLGLGLIITAMTTKYRDLTFVVTFGIQLLMFASPVIYSLSTIPEKYSVFVELNPLSGLIETYRFGFTGGGDFYQGAFIYSIIASLVIFISGIVVFNKVEKNFVDTI</sequence>
<keyword evidence="4 9" id="KW-1003">Cell membrane</keyword>
<evidence type="ECO:0000313" key="12">
    <source>
        <dbReference type="Proteomes" id="UP000309016"/>
    </source>
</evidence>
<organism evidence="11 12">
    <name type="scientific">Antarcticibacterium flavum</name>
    <dbReference type="NCBI Taxonomy" id="2058175"/>
    <lineage>
        <taxon>Bacteria</taxon>
        <taxon>Pseudomonadati</taxon>
        <taxon>Bacteroidota</taxon>
        <taxon>Flavobacteriia</taxon>
        <taxon>Flavobacteriales</taxon>
        <taxon>Flavobacteriaceae</taxon>
        <taxon>Antarcticibacterium</taxon>
    </lineage>
</organism>
<dbReference type="KEGG" id="afla:FHG64_00420"/>
<evidence type="ECO:0000256" key="8">
    <source>
        <dbReference type="ARBA" id="ARBA00023136"/>
    </source>
</evidence>
<feature type="transmembrane region" description="Helical" evidence="9">
    <location>
        <begin position="176"/>
        <end position="199"/>
    </location>
</feature>
<comment type="caution">
    <text evidence="9">Lacks conserved residue(s) required for the propagation of feature annotation.</text>
</comment>
<dbReference type="PANTHER" id="PTHR30413">
    <property type="entry name" value="INNER MEMBRANE TRANSPORT PERMEASE"/>
    <property type="match status" value="1"/>
</dbReference>
<evidence type="ECO:0000256" key="3">
    <source>
        <dbReference type="ARBA" id="ARBA00022448"/>
    </source>
</evidence>
<dbReference type="PANTHER" id="PTHR30413:SF8">
    <property type="entry name" value="TRANSPORT PERMEASE PROTEIN"/>
    <property type="match status" value="1"/>
</dbReference>
<evidence type="ECO:0000256" key="1">
    <source>
        <dbReference type="ARBA" id="ARBA00004429"/>
    </source>
</evidence>
<dbReference type="AlphaFoldDB" id="A0A5B7WY53"/>
<keyword evidence="3 9" id="KW-0813">Transport</keyword>
<reference evidence="11 12" key="1">
    <citation type="submission" date="2019-06" db="EMBL/GenBank/DDBJ databases">
        <title>Complete genome sequence of Antarcticibacterium flavum KCTC 52984T from an Antarctic marine sediment.</title>
        <authorList>
            <person name="Lee Y.M."/>
            <person name="Shin S.C."/>
        </authorList>
    </citation>
    <scope>NUCLEOTIDE SEQUENCE [LARGE SCALE GENOMIC DNA]</scope>
    <source>
        <strain evidence="11 12">KCTC 52984</strain>
    </source>
</reference>
<dbReference type="Proteomes" id="UP000309016">
    <property type="component" value="Chromosome"/>
</dbReference>